<dbReference type="InterPro" id="IPR018488">
    <property type="entry name" value="cNMP-bd_CS"/>
</dbReference>
<dbReference type="FunFam" id="1.10.287.630:FF:000001">
    <property type="entry name" value="Cyclic nucleotide-gated channel alpha 3"/>
    <property type="match status" value="1"/>
</dbReference>
<dbReference type="CDD" id="cd00038">
    <property type="entry name" value="CAP_ED"/>
    <property type="match status" value="1"/>
</dbReference>
<dbReference type="Pfam" id="PF16526">
    <property type="entry name" value="CLZ"/>
    <property type="match status" value="1"/>
</dbReference>
<dbReference type="GO" id="GO:0044877">
    <property type="term" value="F:protein-containing complex binding"/>
    <property type="evidence" value="ECO:0007669"/>
    <property type="project" value="TreeGrafter"/>
</dbReference>
<evidence type="ECO:0000256" key="11">
    <source>
        <dbReference type="SAM" id="Phobius"/>
    </source>
</evidence>
<dbReference type="InterPro" id="IPR018490">
    <property type="entry name" value="cNMP-bd_dom_sf"/>
</dbReference>
<dbReference type="Proteomes" id="UP001497482">
    <property type="component" value="Chromosome 3"/>
</dbReference>
<dbReference type="InterPro" id="IPR032406">
    <property type="entry name" value="CLZ_dom"/>
</dbReference>
<evidence type="ECO:0000256" key="4">
    <source>
        <dbReference type="ARBA" id="ARBA00022989"/>
    </source>
</evidence>
<dbReference type="SMART" id="SM00100">
    <property type="entry name" value="cNMP"/>
    <property type="match status" value="1"/>
</dbReference>
<dbReference type="FunFam" id="1.10.287.70:FF:000030">
    <property type="entry name" value="Cyclic nucleotide-gated channel alpha 3"/>
    <property type="match status" value="1"/>
</dbReference>
<dbReference type="GO" id="GO:0005223">
    <property type="term" value="F:intracellularly cGMP-activated cation channel activity"/>
    <property type="evidence" value="ECO:0007669"/>
    <property type="project" value="TreeGrafter"/>
</dbReference>
<reference evidence="13 14" key="1">
    <citation type="submission" date="2024-04" db="EMBL/GenBank/DDBJ databases">
        <authorList>
            <person name="Waldvogel A.-M."/>
            <person name="Schoenle A."/>
        </authorList>
    </citation>
    <scope>NUCLEOTIDE SEQUENCE [LARGE SCALE GENOMIC DNA]</scope>
</reference>
<evidence type="ECO:0000256" key="9">
    <source>
        <dbReference type="ARBA" id="ARBA00034430"/>
    </source>
</evidence>
<feature type="transmembrane region" description="Helical" evidence="11">
    <location>
        <begin position="589"/>
        <end position="611"/>
    </location>
</feature>
<feature type="compositionally biased region" description="Acidic residues" evidence="10">
    <location>
        <begin position="277"/>
        <end position="289"/>
    </location>
</feature>
<dbReference type="PROSITE" id="PS00888">
    <property type="entry name" value="CNMP_BINDING_1"/>
    <property type="match status" value="1"/>
</dbReference>
<dbReference type="PRINTS" id="PR01463">
    <property type="entry name" value="EAGCHANLFMLY"/>
</dbReference>
<dbReference type="PROSITE" id="PS00889">
    <property type="entry name" value="CNMP_BINDING_2"/>
    <property type="match status" value="1"/>
</dbReference>
<dbReference type="InterPro" id="IPR050866">
    <property type="entry name" value="CNG_cation_channel"/>
</dbReference>
<evidence type="ECO:0000256" key="3">
    <source>
        <dbReference type="ARBA" id="ARBA00022692"/>
    </source>
</evidence>
<feature type="region of interest" description="Disordered" evidence="10">
    <location>
        <begin position="277"/>
        <end position="357"/>
    </location>
</feature>
<dbReference type="PROSITE" id="PS50042">
    <property type="entry name" value="CNMP_BINDING_3"/>
    <property type="match status" value="1"/>
</dbReference>
<evidence type="ECO:0000256" key="6">
    <source>
        <dbReference type="ARBA" id="ARBA00023136"/>
    </source>
</evidence>
<keyword evidence="14" id="KW-1185">Reference proteome</keyword>
<feature type="compositionally biased region" description="Acidic residues" evidence="10">
    <location>
        <begin position="139"/>
        <end position="151"/>
    </location>
</feature>
<feature type="region of interest" description="Disordered" evidence="10">
    <location>
        <begin position="874"/>
        <end position="921"/>
    </location>
</feature>
<name>A0AAV2LPU0_KNICA</name>
<dbReference type="Pfam" id="PF00027">
    <property type="entry name" value="cNMP_binding"/>
    <property type="match status" value="1"/>
</dbReference>
<accession>A0AAV2LPU0</accession>
<dbReference type="PANTHER" id="PTHR45638">
    <property type="entry name" value="CYCLIC NUCLEOTIDE-GATED CATION CHANNEL SUBUNIT A"/>
    <property type="match status" value="1"/>
</dbReference>
<keyword evidence="3 11" id="KW-0812">Transmembrane</keyword>
<protein>
    <recommendedName>
        <fullName evidence="12">Cyclic nucleotide-binding domain-containing protein</fullName>
    </recommendedName>
</protein>
<evidence type="ECO:0000313" key="14">
    <source>
        <dbReference type="Proteomes" id="UP001497482"/>
    </source>
</evidence>
<feature type="compositionally biased region" description="Low complexity" evidence="10">
    <location>
        <begin position="125"/>
        <end position="135"/>
    </location>
</feature>
<gene>
    <name evidence="13" type="ORF">KC01_LOCUS29360</name>
</gene>
<dbReference type="Gene3D" id="1.10.287.630">
    <property type="entry name" value="Helix hairpin bin"/>
    <property type="match status" value="1"/>
</dbReference>
<dbReference type="GO" id="GO:0005249">
    <property type="term" value="F:voltage-gated potassium channel activity"/>
    <property type="evidence" value="ECO:0007669"/>
    <property type="project" value="InterPro"/>
</dbReference>
<keyword evidence="2" id="KW-0813">Transport</keyword>
<organism evidence="13 14">
    <name type="scientific">Knipowitschia caucasica</name>
    <name type="common">Caucasian dwarf goby</name>
    <name type="synonym">Pomatoschistus caucasicus</name>
    <dbReference type="NCBI Taxonomy" id="637954"/>
    <lineage>
        <taxon>Eukaryota</taxon>
        <taxon>Metazoa</taxon>
        <taxon>Chordata</taxon>
        <taxon>Craniata</taxon>
        <taxon>Vertebrata</taxon>
        <taxon>Euteleostomi</taxon>
        <taxon>Actinopterygii</taxon>
        <taxon>Neopterygii</taxon>
        <taxon>Teleostei</taxon>
        <taxon>Neoteleostei</taxon>
        <taxon>Acanthomorphata</taxon>
        <taxon>Gobiaria</taxon>
        <taxon>Gobiiformes</taxon>
        <taxon>Gobioidei</taxon>
        <taxon>Gobiidae</taxon>
        <taxon>Gobiinae</taxon>
        <taxon>Knipowitschia</taxon>
    </lineage>
</organism>
<keyword evidence="6 11" id="KW-0472">Membrane</keyword>
<evidence type="ECO:0000256" key="8">
    <source>
        <dbReference type="ARBA" id="ARBA00023303"/>
    </source>
</evidence>
<feature type="transmembrane region" description="Helical" evidence="11">
    <location>
        <begin position="376"/>
        <end position="396"/>
    </location>
</feature>
<feature type="compositionally biased region" description="Pro residues" evidence="10">
    <location>
        <begin position="172"/>
        <end position="188"/>
    </location>
</feature>
<keyword evidence="7" id="KW-1071">Ligand-gated ion channel</keyword>
<feature type="region of interest" description="Disordered" evidence="10">
    <location>
        <begin position="110"/>
        <end position="188"/>
    </location>
</feature>
<comment type="subcellular location">
    <subcellularLocation>
        <location evidence="1">Membrane</location>
        <topology evidence="1">Multi-pass membrane protein</topology>
    </subcellularLocation>
</comment>
<keyword evidence="4 11" id="KW-1133">Transmembrane helix</keyword>
<proteinExistence type="predicted"/>
<dbReference type="InterPro" id="IPR005821">
    <property type="entry name" value="Ion_trans_dom"/>
</dbReference>
<dbReference type="InterPro" id="IPR000595">
    <property type="entry name" value="cNMP-bd_dom"/>
</dbReference>
<keyword evidence="5" id="KW-0406">Ion transport</keyword>
<dbReference type="GO" id="GO:0030553">
    <property type="term" value="F:cGMP binding"/>
    <property type="evidence" value="ECO:0007669"/>
    <property type="project" value="TreeGrafter"/>
</dbReference>
<dbReference type="InterPro" id="IPR003938">
    <property type="entry name" value="K_chnl_volt-dep_EAG/ELK/ERG"/>
</dbReference>
<dbReference type="SUPFAM" id="SSF51206">
    <property type="entry name" value="cAMP-binding domain-like"/>
    <property type="match status" value="1"/>
</dbReference>
<feature type="compositionally biased region" description="Basic and acidic residues" evidence="10">
    <location>
        <begin position="889"/>
        <end position="921"/>
    </location>
</feature>
<evidence type="ECO:0000259" key="12">
    <source>
        <dbReference type="PROSITE" id="PS50042"/>
    </source>
</evidence>
<dbReference type="GO" id="GO:0005222">
    <property type="term" value="F:intracellularly cAMP-activated cation channel activity"/>
    <property type="evidence" value="ECO:0007669"/>
    <property type="project" value="TreeGrafter"/>
</dbReference>
<keyword evidence="8" id="KW-0407">Ion channel</keyword>
<feature type="domain" description="Cyclic nucleotide-binding" evidence="12">
    <location>
        <begin position="693"/>
        <end position="799"/>
    </location>
</feature>
<sequence length="921" mass="103048">MASFKEMDKICCNLEKSSVFHDSTQQTFKMKLLVIACLLVIARAAPVPGSESNEQVAAHANEALRWMEMYRMYQQQGLVNPFLPADAPADPAAATAPLVQVDAAPAPAAAAALAEEASEEEAEEGVAPKAAGAAPVNSDEQEEMEEAEAAEAADPAPADPAPADPAGADPAPADPAPADPAPADPAPLEPVVVDAPVEFVPVDVAPVDVVPVDVAPVDVVPVDVAPVDVAPVDVAPVDVVPDRAPNGCCCAIHKLTRSAVMATPSLLPPLLASTLTSDDEECTEDDDELTASAFNGGSLNMNNCNSNEEEKKKKRKKGKKDKKERKERERKEKEENEAKEKEAKEKEAKEKEAKEKEKQKEMPKELFVINPAGNLYYNWLFIITIPVMYNWTMIIARACFEELQHNYIGYWVLLDYSSDLIYLADMFFRSRTGYLEQGLLVKDKQMLKDRYISSFQFRLDVISMLPTDVFYLYFGIDYPEIRINKLLRIGRMLEFFTKTETKTNYPNIFRIGNLIMYILIIIHWNACLYFSFSKYIGFGADDWVYPALDDPEEPAFGLPMRKYAFSLYWSTLTLTTIGETPPPALDSEFLFHVADFLVGVLIFATIVGNIATMISNMNAAQAQFQSRIDNIKHYMQARKVSKELEDRVIKWFDYLWNNGKAQDEREVLRYLPDKLRAEIAIQVHMDTLKKVRIFADCEAGLLIELVLKLRPQVFSPGDYICKKGDIGREMYIIKDGKLAVVADDGVTQFVVLGSGSYFGEISILNIKGSKAGNRRTANIRSIGYSDLFCLSKDDLMESLTEYPDAKAMLEEKGRQILLKDNLIDLDPANIQPEVKELEEKVNKLYSTMDLMQVKIKKILVKYESTETTLQLRLSDLERMTGEEPVEEEESKKGEESKEQIKVDEAKDTEQTGQKTETKDEK</sequence>
<dbReference type="SUPFAM" id="SSF81324">
    <property type="entry name" value="Voltage-gated potassium channels"/>
    <property type="match status" value="1"/>
</dbReference>
<feature type="compositionally biased region" description="Polar residues" evidence="10">
    <location>
        <begin position="292"/>
        <end position="306"/>
    </location>
</feature>
<dbReference type="Pfam" id="PF00520">
    <property type="entry name" value="Ion_trans"/>
    <property type="match status" value="1"/>
</dbReference>
<evidence type="ECO:0000256" key="5">
    <source>
        <dbReference type="ARBA" id="ARBA00023065"/>
    </source>
</evidence>
<dbReference type="AlphaFoldDB" id="A0AAV2LPU0"/>
<dbReference type="Gene3D" id="1.10.287.70">
    <property type="match status" value="1"/>
</dbReference>
<evidence type="ECO:0000256" key="1">
    <source>
        <dbReference type="ARBA" id="ARBA00004141"/>
    </source>
</evidence>
<dbReference type="PANTHER" id="PTHR45638:SF20">
    <property type="entry name" value="CYCLIC NUCLEOTIDE-GATED CHANNEL SUBUNIT ALPHA 1A"/>
    <property type="match status" value="1"/>
</dbReference>
<dbReference type="GO" id="GO:0017071">
    <property type="term" value="C:intracellular cyclic nucleotide activated cation channel complex"/>
    <property type="evidence" value="ECO:0007669"/>
    <property type="project" value="TreeGrafter"/>
</dbReference>
<feature type="compositionally biased region" description="Basic and acidic residues" evidence="10">
    <location>
        <begin position="324"/>
        <end position="357"/>
    </location>
</feature>
<feature type="transmembrane region" description="Helical" evidence="11">
    <location>
        <begin position="514"/>
        <end position="532"/>
    </location>
</feature>
<evidence type="ECO:0000256" key="10">
    <source>
        <dbReference type="SAM" id="MobiDB-lite"/>
    </source>
</evidence>
<dbReference type="Gene3D" id="1.20.5.300">
    <property type="match status" value="1"/>
</dbReference>
<evidence type="ECO:0000256" key="7">
    <source>
        <dbReference type="ARBA" id="ARBA00023286"/>
    </source>
</evidence>
<dbReference type="InterPro" id="IPR014710">
    <property type="entry name" value="RmlC-like_jellyroll"/>
</dbReference>
<dbReference type="FunFam" id="2.60.120.10:FF:000002">
    <property type="entry name" value="Cyclic nucleotide gated channel alpha 1a"/>
    <property type="match status" value="1"/>
</dbReference>
<comment type="catalytic activity">
    <reaction evidence="9">
        <text>K(+)(in) = K(+)(out)</text>
        <dbReference type="Rhea" id="RHEA:29463"/>
        <dbReference type="ChEBI" id="CHEBI:29103"/>
    </reaction>
</comment>
<dbReference type="GO" id="GO:0005886">
    <property type="term" value="C:plasma membrane"/>
    <property type="evidence" value="ECO:0007669"/>
    <property type="project" value="TreeGrafter"/>
</dbReference>
<evidence type="ECO:0000256" key="2">
    <source>
        <dbReference type="ARBA" id="ARBA00022448"/>
    </source>
</evidence>
<feature type="compositionally biased region" description="Basic residues" evidence="10">
    <location>
        <begin position="312"/>
        <end position="323"/>
    </location>
</feature>
<dbReference type="EMBL" id="OZ035825">
    <property type="protein sequence ID" value="CAL1601377.1"/>
    <property type="molecule type" value="Genomic_DNA"/>
</dbReference>
<evidence type="ECO:0000313" key="13">
    <source>
        <dbReference type="EMBL" id="CAL1601377.1"/>
    </source>
</evidence>
<dbReference type="Gene3D" id="2.60.120.10">
    <property type="entry name" value="Jelly Rolls"/>
    <property type="match status" value="1"/>
</dbReference>